<dbReference type="Pfam" id="PF21634">
    <property type="entry name" value="MOV-10_beta-barrel"/>
    <property type="match status" value="1"/>
</dbReference>
<gene>
    <name evidence="8" type="ORF">K466DRAFT_661701</name>
</gene>
<keyword evidence="3" id="KW-0547">Nucleotide-binding</keyword>
<dbReference type="STRING" id="1314778.A0A5C3PLS5"/>
<reference evidence="8 9" key="1">
    <citation type="journal article" date="2019" name="Nat. Ecol. Evol.">
        <title>Megaphylogeny resolves global patterns of mushroom evolution.</title>
        <authorList>
            <person name="Varga T."/>
            <person name="Krizsan K."/>
            <person name="Foldi C."/>
            <person name="Dima B."/>
            <person name="Sanchez-Garcia M."/>
            <person name="Sanchez-Ramirez S."/>
            <person name="Szollosi G.J."/>
            <person name="Szarkandi J.G."/>
            <person name="Papp V."/>
            <person name="Albert L."/>
            <person name="Andreopoulos W."/>
            <person name="Angelini C."/>
            <person name="Antonin V."/>
            <person name="Barry K.W."/>
            <person name="Bougher N.L."/>
            <person name="Buchanan P."/>
            <person name="Buyck B."/>
            <person name="Bense V."/>
            <person name="Catcheside P."/>
            <person name="Chovatia M."/>
            <person name="Cooper J."/>
            <person name="Damon W."/>
            <person name="Desjardin D."/>
            <person name="Finy P."/>
            <person name="Geml J."/>
            <person name="Haridas S."/>
            <person name="Hughes K."/>
            <person name="Justo A."/>
            <person name="Karasinski D."/>
            <person name="Kautmanova I."/>
            <person name="Kiss B."/>
            <person name="Kocsube S."/>
            <person name="Kotiranta H."/>
            <person name="LaButti K.M."/>
            <person name="Lechner B.E."/>
            <person name="Liimatainen K."/>
            <person name="Lipzen A."/>
            <person name="Lukacs Z."/>
            <person name="Mihaltcheva S."/>
            <person name="Morgado L.N."/>
            <person name="Niskanen T."/>
            <person name="Noordeloos M.E."/>
            <person name="Ohm R.A."/>
            <person name="Ortiz-Santana B."/>
            <person name="Ovrebo C."/>
            <person name="Racz N."/>
            <person name="Riley R."/>
            <person name="Savchenko A."/>
            <person name="Shiryaev A."/>
            <person name="Soop K."/>
            <person name="Spirin V."/>
            <person name="Szebenyi C."/>
            <person name="Tomsovsky M."/>
            <person name="Tulloss R.E."/>
            <person name="Uehling J."/>
            <person name="Grigoriev I.V."/>
            <person name="Vagvolgyi C."/>
            <person name="Papp T."/>
            <person name="Martin F.M."/>
            <person name="Miettinen O."/>
            <person name="Hibbett D.S."/>
            <person name="Nagy L.G."/>
        </authorList>
    </citation>
    <scope>NUCLEOTIDE SEQUENCE [LARGE SCALE GENOMIC DNA]</scope>
    <source>
        <strain evidence="8 9">HHB13444</strain>
    </source>
</reference>
<dbReference type="Pfam" id="PF13604">
    <property type="entry name" value="AAA_30"/>
    <property type="match status" value="1"/>
</dbReference>
<organism evidence="8 9">
    <name type="scientific">Polyporus arcularius HHB13444</name>
    <dbReference type="NCBI Taxonomy" id="1314778"/>
    <lineage>
        <taxon>Eukaryota</taxon>
        <taxon>Fungi</taxon>
        <taxon>Dikarya</taxon>
        <taxon>Basidiomycota</taxon>
        <taxon>Agaricomycotina</taxon>
        <taxon>Agaricomycetes</taxon>
        <taxon>Polyporales</taxon>
        <taxon>Polyporaceae</taxon>
        <taxon>Polyporus</taxon>
    </lineage>
</organism>
<dbReference type="SUPFAM" id="SSF57667">
    <property type="entry name" value="beta-beta-alpha zinc fingers"/>
    <property type="match status" value="2"/>
</dbReference>
<comment type="subcellular location">
    <subcellularLocation>
        <location evidence="1">Cytoplasm</location>
    </subcellularLocation>
</comment>
<dbReference type="InterPro" id="IPR003604">
    <property type="entry name" value="Matrin/U1-like-C_Znf_C2H2"/>
</dbReference>
<keyword evidence="9" id="KW-1185">Reference proteome</keyword>
<dbReference type="InterPro" id="IPR026122">
    <property type="entry name" value="MOV-10/SDE3_DEXXQ/H-box"/>
</dbReference>
<dbReference type="SUPFAM" id="SSF52540">
    <property type="entry name" value="P-loop containing nucleoside triphosphate hydrolases"/>
    <property type="match status" value="1"/>
</dbReference>
<dbReference type="SMART" id="SM00451">
    <property type="entry name" value="ZnF_U1"/>
    <property type="match status" value="2"/>
</dbReference>
<dbReference type="Proteomes" id="UP000308197">
    <property type="component" value="Unassembled WGS sequence"/>
</dbReference>
<dbReference type="PANTHER" id="PTHR45418">
    <property type="entry name" value="CANCER/TESTIS ANTIGEN 55"/>
    <property type="match status" value="1"/>
</dbReference>
<dbReference type="GO" id="GO:0005524">
    <property type="term" value="F:ATP binding"/>
    <property type="evidence" value="ECO:0007669"/>
    <property type="project" value="UniProtKB-KW"/>
</dbReference>
<evidence type="ECO:0000256" key="3">
    <source>
        <dbReference type="ARBA" id="ARBA00022741"/>
    </source>
</evidence>
<dbReference type="AlphaFoldDB" id="A0A5C3PLS5"/>
<dbReference type="GO" id="GO:0008270">
    <property type="term" value="F:zinc ion binding"/>
    <property type="evidence" value="ECO:0007669"/>
    <property type="project" value="InterPro"/>
</dbReference>
<evidence type="ECO:0000313" key="8">
    <source>
        <dbReference type="EMBL" id="TFK89238.1"/>
    </source>
</evidence>
<evidence type="ECO:0000256" key="5">
    <source>
        <dbReference type="ARBA" id="ARBA00022806"/>
    </source>
</evidence>
<dbReference type="InterPro" id="IPR027417">
    <property type="entry name" value="P-loop_NTPase"/>
</dbReference>
<dbReference type="InterPro" id="IPR047187">
    <property type="entry name" value="SF1_C_Upf1"/>
</dbReference>
<feature type="domain" description="U1-type" evidence="7">
    <location>
        <begin position="69"/>
        <end position="103"/>
    </location>
</feature>
<keyword evidence="5" id="KW-0347">Helicase</keyword>
<dbReference type="Gene3D" id="2.60.40.10">
    <property type="entry name" value="Immunoglobulins"/>
    <property type="match status" value="1"/>
</dbReference>
<dbReference type="InParanoid" id="A0A5C3PLS5"/>
<dbReference type="GO" id="GO:0003723">
    <property type="term" value="F:RNA binding"/>
    <property type="evidence" value="ECO:0007669"/>
    <property type="project" value="InterPro"/>
</dbReference>
<evidence type="ECO:0000256" key="6">
    <source>
        <dbReference type="ARBA" id="ARBA00022840"/>
    </source>
</evidence>
<dbReference type="InterPro" id="IPR036236">
    <property type="entry name" value="Znf_C2H2_sf"/>
</dbReference>
<dbReference type="Gene3D" id="3.30.160.60">
    <property type="entry name" value="Classic Zinc Finger"/>
    <property type="match status" value="1"/>
</dbReference>
<keyword evidence="6" id="KW-0067">ATP-binding</keyword>
<proteinExistence type="predicted"/>
<evidence type="ECO:0000256" key="4">
    <source>
        <dbReference type="ARBA" id="ARBA00022801"/>
    </source>
</evidence>
<dbReference type="Pfam" id="PF13087">
    <property type="entry name" value="AAA_12"/>
    <property type="match status" value="1"/>
</dbReference>
<dbReference type="GO" id="GO:0016787">
    <property type="term" value="F:hydrolase activity"/>
    <property type="evidence" value="ECO:0007669"/>
    <property type="project" value="UniProtKB-KW"/>
</dbReference>
<dbReference type="CDD" id="cd18038">
    <property type="entry name" value="DEXXQc_Helz-like"/>
    <property type="match status" value="1"/>
</dbReference>
<dbReference type="PANTHER" id="PTHR45418:SF1">
    <property type="entry name" value="CANCER_TESTIS ANTIGEN 55"/>
    <property type="match status" value="1"/>
</dbReference>
<dbReference type="InterPro" id="IPR049080">
    <property type="entry name" value="MOV-10-like_beta-barrel"/>
</dbReference>
<keyword evidence="2" id="KW-0963">Cytoplasm</keyword>
<protein>
    <submittedName>
        <fullName evidence="8">P-loop containing nucleoside triphosphate hydrolase protein</fullName>
    </submittedName>
</protein>
<accession>A0A5C3PLS5</accession>
<name>A0A5C3PLS5_9APHY</name>
<dbReference type="GO" id="GO:0005737">
    <property type="term" value="C:cytoplasm"/>
    <property type="evidence" value="ECO:0007669"/>
    <property type="project" value="UniProtKB-SubCell"/>
</dbReference>
<evidence type="ECO:0000313" key="9">
    <source>
        <dbReference type="Proteomes" id="UP000308197"/>
    </source>
</evidence>
<dbReference type="EMBL" id="ML211082">
    <property type="protein sequence ID" value="TFK89238.1"/>
    <property type="molecule type" value="Genomic_DNA"/>
</dbReference>
<keyword evidence="4 8" id="KW-0378">Hydrolase</keyword>
<dbReference type="Gene3D" id="3.40.50.300">
    <property type="entry name" value="P-loop containing nucleotide triphosphate hydrolases"/>
    <property type="match status" value="2"/>
</dbReference>
<dbReference type="InterPro" id="IPR041679">
    <property type="entry name" value="DNA2/NAM7-like_C"/>
</dbReference>
<feature type="domain" description="U1-type" evidence="7">
    <location>
        <begin position="29"/>
        <end position="63"/>
    </location>
</feature>
<dbReference type="CDD" id="cd18808">
    <property type="entry name" value="SF1_C_Upf1"/>
    <property type="match status" value="1"/>
</dbReference>
<evidence type="ECO:0000259" key="7">
    <source>
        <dbReference type="SMART" id="SM00451"/>
    </source>
</evidence>
<dbReference type="GO" id="GO:0032574">
    <property type="term" value="F:5'-3' RNA helicase activity"/>
    <property type="evidence" value="ECO:0007669"/>
    <property type="project" value="InterPro"/>
</dbReference>
<evidence type="ECO:0000256" key="1">
    <source>
        <dbReference type="ARBA" id="ARBA00004496"/>
    </source>
</evidence>
<dbReference type="InterPro" id="IPR013783">
    <property type="entry name" value="Ig-like_fold"/>
</dbReference>
<evidence type="ECO:0000256" key="2">
    <source>
        <dbReference type="ARBA" id="ARBA00022490"/>
    </source>
</evidence>
<sequence>MPLDLSRLCHDTLFGGGCTVPSCPRANYHSARFCDLCAVICFSPAVYSAHVGGTSHRRKAAAAASGIPDTWIHCPVCDIQVLGPVVWKDHVLGGPHAKRSARQDLAPEDVQPGVPPESQYKTCALCKEAVPIRRWKGHVASPSHTRREGHALLRSTFERSAQNRNGLTISHEESGLEFGVVGLEDAIAGVQVNVSVSTTSMPTSIIRAEISRNVGQDASPFSVDVTETTIQPGEVVLVPVSFRHDKRGRFEGRLEIVFQSAGAPNTSTLMTRSVRGVIGAAVERELLKPVKTYVRRRRAPWHRNRPTVSGERPAAISAMPWVVRLTRALIPSGLAELLKTGHSQEVIAFVRMKYMQSSGTPTKGNHEMFFRALLWIEEARAVEDLHMYDLTDVQIVRDGNLYTLRVDGLAEKRPSVVVGDTIQVQEANAPASGRTYEGFVHTVRLDEIRVSFHKSFNAAGRLFNVCFQLNRVPLRRQHQALSVQTPAHQRLLFPKPTQAGLTQALGPRDSPITPFNDAISANPAQLQGVKSIVNIKPGAAPLNIYGPPGTGKTVLLVESIQQILSRKPSARILACAPSNSAADIIAQRLTVFTANEMFRCNAASRDPASLPAVLTPYTLYDGDHYALPSKEKLMSYKLTVTTCGNASFAHNIGIPQGHYTHIIVDEAGQASEPEVLTAIKAMAGPNTVVVLAGDPKQLGPVIRSSIAREMGLGKSYLERLLELPLYSGATGRGRSYVKLVKNYRSHDAILRYPNEKFYDDELEVCGPHSQINYFLGSTQLVSPKFPVVFHAISGLNEREASSPSYFNIDEAAQVKAYCQALLQDASYPIRAEDIAVVTQYHGQVMKIRKLLRQAGLEGITVTSVENIQGQERMVVIISTVRSSRDLLSYDSKFTLGFVSNPRRFNVAVTRAQALLIVVGDPTVLSIDPLWRGFMNYIHSHGGWRGSPPSWDVNAAVKTEGDYAEEIQEAAAAEMNAFMDRIEEGDDLEGSANYDRAFQEID</sequence>